<dbReference type="Proteomes" id="UP000260812">
    <property type="component" value="Unassembled WGS sequence"/>
</dbReference>
<keyword evidence="2" id="KW-0732">Signal</keyword>
<dbReference type="GeneID" id="97988230"/>
<dbReference type="PANTHER" id="PTHR43649:SF12">
    <property type="entry name" value="DIACETYLCHITOBIOSE BINDING PROTEIN DASA"/>
    <property type="match status" value="1"/>
</dbReference>
<dbReference type="SUPFAM" id="SSF53850">
    <property type="entry name" value="Periplasmic binding protein-like II"/>
    <property type="match status" value="1"/>
</dbReference>
<dbReference type="Gene3D" id="3.40.190.10">
    <property type="entry name" value="Periplasmic binding protein-like II"/>
    <property type="match status" value="2"/>
</dbReference>
<feature type="compositionally biased region" description="Polar residues" evidence="1">
    <location>
        <begin position="25"/>
        <end position="51"/>
    </location>
</feature>
<sequence>MKKAIAMLLAGVMTLSLTACSGNTVSETNSGTGENNAAGSTAAVQESTASQGGEGGEAENGEVVEITVQSWQYALGNYKGFTEDDELTQAIADEFNATHPGIHATVKIMRQEDHYNALKVDFAAGSAPDVIGIAPGADLEQYKSQLAPLADYASQDLGEDWQDKFTEASFTTIKLSGDEIYAFPSAMSAAGTVWYNNKLMTENGVESFPATWEELQTAAQTLRGAGQIPLMFGGKDNWQNYDMFITIMATINKDLCNGIFALENEWTESDVVKAFDYYQKLFTDGIVQDGALSTTLYNEGYSQWKDDDGNSTIPMIFNGSWDMGSLKAENSFYENFSSNDIKVATMPSIEGKPGAVLTAPDVAWGVNANSANKEAAWEFVKWLCYDMQQEVVDGLGFFSVLKDAPSPTVDLTDDYKAAYDVISAAAASDNTVGFRSSFYTKLNDALFDQLQLLGTGAATPEEAAAAMAEAAAGISK</sequence>
<dbReference type="AlphaFoldDB" id="A0A3E3I2D2"/>
<proteinExistence type="predicted"/>
<evidence type="ECO:0000256" key="2">
    <source>
        <dbReference type="SAM" id="SignalP"/>
    </source>
</evidence>
<feature type="chain" id="PRO_5038961503" evidence="2">
    <location>
        <begin position="22"/>
        <end position="476"/>
    </location>
</feature>
<reference evidence="3" key="1">
    <citation type="submission" date="2018-08" db="EMBL/GenBank/DDBJ databases">
        <title>A genome reference for cultivated species of the human gut microbiota.</title>
        <authorList>
            <person name="Zou Y."/>
            <person name="Xue W."/>
            <person name="Luo G."/>
        </authorList>
    </citation>
    <scope>NUCLEOTIDE SEQUENCE [LARGE SCALE GENOMIC DNA]</scope>
    <source>
        <strain evidence="3">TF05-5AC</strain>
    </source>
</reference>
<keyword evidence="4" id="KW-1185">Reference proteome</keyword>
<organism evidence="3 4">
    <name type="scientific">Eisenbergiella massiliensis</name>
    <dbReference type="NCBI Taxonomy" id="1720294"/>
    <lineage>
        <taxon>Bacteria</taxon>
        <taxon>Bacillati</taxon>
        <taxon>Bacillota</taxon>
        <taxon>Clostridia</taxon>
        <taxon>Lachnospirales</taxon>
        <taxon>Lachnospiraceae</taxon>
        <taxon>Eisenbergiella</taxon>
    </lineage>
</organism>
<dbReference type="InterPro" id="IPR050490">
    <property type="entry name" value="Bact_solute-bd_prot1"/>
</dbReference>
<comment type="caution">
    <text evidence="3">The sequence shown here is derived from an EMBL/GenBank/DDBJ whole genome shotgun (WGS) entry which is preliminary data.</text>
</comment>
<dbReference type="InterPro" id="IPR006059">
    <property type="entry name" value="SBP"/>
</dbReference>
<dbReference type="PANTHER" id="PTHR43649">
    <property type="entry name" value="ARABINOSE-BINDING PROTEIN-RELATED"/>
    <property type="match status" value="1"/>
</dbReference>
<protein>
    <submittedName>
        <fullName evidence="3">Extracellular solute-binding protein</fullName>
    </submittedName>
</protein>
<dbReference type="Pfam" id="PF01547">
    <property type="entry name" value="SBP_bac_1"/>
    <property type="match status" value="1"/>
</dbReference>
<evidence type="ECO:0000256" key="1">
    <source>
        <dbReference type="SAM" id="MobiDB-lite"/>
    </source>
</evidence>
<evidence type="ECO:0000313" key="4">
    <source>
        <dbReference type="Proteomes" id="UP000260812"/>
    </source>
</evidence>
<dbReference type="RefSeq" id="WP_117544869.1">
    <property type="nucleotide sequence ID" value="NZ_JBKUNB010000009.1"/>
</dbReference>
<accession>A0A3E3I2D2</accession>
<feature type="region of interest" description="Disordered" evidence="1">
    <location>
        <begin position="25"/>
        <end position="60"/>
    </location>
</feature>
<name>A0A3E3I2D2_9FIRM</name>
<feature type="signal peptide" evidence="2">
    <location>
        <begin position="1"/>
        <end position="21"/>
    </location>
</feature>
<dbReference type="EMBL" id="QVLV01000010">
    <property type="protein sequence ID" value="RGE58812.1"/>
    <property type="molecule type" value="Genomic_DNA"/>
</dbReference>
<gene>
    <name evidence="3" type="ORF">DXC51_15485</name>
</gene>
<evidence type="ECO:0000313" key="3">
    <source>
        <dbReference type="EMBL" id="RGE58812.1"/>
    </source>
</evidence>
<dbReference type="PROSITE" id="PS51257">
    <property type="entry name" value="PROKAR_LIPOPROTEIN"/>
    <property type="match status" value="1"/>
</dbReference>